<dbReference type="Pfam" id="PF00753">
    <property type="entry name" value="Lactamase_B"/>
    <property type="match status" value="1"/>
</dbReference>
<dbReference type="PANTHER" id="PTHR13754:SF18">
    <property type="entry name" value="7,8-DIHYDROPTERIN-6-METHYL-4-(BETA-D-RIBOFURANOSYL)-AMINOBENZENE-5'-PHOSPHATE SYNTHASE"/>
    <property type="match status" value="1"/>
</dbReference>
<dbReference type="InterPro" id="IPR052926">
    <property type="entry name" value="Metallo-beta-lactamase_dom"/>
</dbReference>
<protein>
    <submittedName>
        <fullName evidence="2">7,8 dihydropteroate synthase (Methanopterin)</fullName>
    </submittedName>
</protein>
<name>A0A0W8FU14_9ZZZZ</name>
<gene>
    <name evidence="2" type="ORF">ASZ90_005840</name>
</gene>
<dbReference type="EMBL" id="LNQE01000850">
    <property type="protein sequence ID" value="KUG24375.1"/>
    <property type="molecule type" value="Genomic_DNA"/>
</dbReference>
<evidence type="ECO:0000259" key="1">
    <source>
        <dbReference type="Pfam" id="PF00753"/>
    </source>
</evidence>
<sequence>MTTALKAVDRVEILTLQDNYIEMTALDGNAIISRAAPLKEGEIRISILAEHGFSALVKTTASDETHALLFDFGFSENGAAQNAETLGVDMTEVEAAALSHGHSDHTGGMKKLVAMIGKHDIPFIVHPAAFKSPRYLKYAEELKINFPKLTREMFQKAGLSVVETEKPYLILDNTILFLGEIPRLTDFEKGFPVAHWLKDGKELWDAIEDDTSVVMNLKNKGLVIISGCAHAGIINTINYATTVTGINKIHAVMGGFHLSGPMFEDRIERTSQELQKLHPTYVIPMHCTGRKAIMEIEKQMPEQFILNMAGTKLTFS</sequence>
<dbReference type="PANTHER" id="PTHR13754">
    <property type="entry name" value="METALLO-BETA-LACTAMASE SUPERFAMILY PROTEIN"/>
    <property type="match status" value="1"/>
</dbReference>
<dbReference type="InterPro" id="IPR001279">
    <property type="entry name" value="Metallo-B-lactamas"/>
</dbReference>
<organism evidence="2">
    <name type="scientific">hydrocarbon metagenome</name>
    <dbReference type="NCBI Taxonomy" id="938273"/>
    <lineage>
        <taxon>unclassified sequences</taxon>
        <taxon>metagenomes</taxon>
        <taxon>ecological metagenomes</taxon>
    </lineage>
</organism>
<evidence type="ECO:0000313" key="2">
    <source>
        <dbReference type="EMBL" id="KUG24375.1"/>
    </source>
</evidence>
<dbReference type="AlphaFoldDB" id="A0A0W8FU14"/>
<proteinExistence type="predicted"/>
<dbReference type="CDD" id="cd07713">
    <property type="entry name" value="DHPS-like_MBL-fold"/>
    <property type="match status" value="1"/>
</dbReference>
<dbReference type="SUPFAM" id="SSF56281">
    <property type="entry name" value="Metallo-hydrolase/oxidoreductase"/>
    <property type="match status" value="1"/>
</dbReference>
<feature type="domain" description="Metallo-beta-lactamase" evidence="1">
    <location>
        <begin position="56"/>
        <end position="122"/>
    </location>
</feature>
<dbReference type="InterPro" id="IPR041712">
    <property type="entry name" value="DHPS-like_MBL-fold"/>
</dbReference>
<dbReference type="InterPro" id="IPR036866">
    <property type="entry name" value="RibonucZ/Hydroxyglut_hydro"/>
</dbReference>
<comment type="caution">
    <text evidence="2">The sequence shown here is derived from an EMBL/GenBank/DDBJ whole genome shotgun (WGS) entry which is preliminary data.</text>
</comment>
<dbReference type="Gene3D" id="3.60.15.10">
    <property type="entry name" value="Ribonuclease Z/Hydroxyacylglutathione hydrolase-like"/>
    <property type="match status" value="1"/>
</dbReference>
<dbReference type="GO" id="GO:0016740">
    <property type="term" value="F:transferase activity"/>
    <property type="evidence" value="ECO:0007669"/>
    <property type="project" value="TreeGrafter"/>
</dbReference>
<reference evidence="2" key="1">
    <citation type="journal article" date="2015" name="Proc. Natl. Acad. Sci. U.S.A.">
        <title>Networks of energetic and metabolic interactions define dynamics in microbial communities.</title>
        <authorList>
            <person name="Embree M."/>
            <person name="Liu J.K."/>
            <person name="Al-Bassam M.M."/>
            <person name="Zengler K."/>
        </authorList>
    </citation>
    <scope>NUCLEOTIDE SEQUENCE</scope>
</reference>
<accession>A0A0W8FU14</accession>